<dbReference type="InterPro" id="IPR040445">
    <property type="entry name" value="Kir_TM"/>
</dbReference>
<gene>
    <name evidence="22" type="ORF">scyTo_0002841</name>
</gene>
<dbReference type="GO" id="GO:0005242">
    <property type="term" value="F:inward rectifier potassium channel activity"/>
    <property type="evidence" value="ECO:0007669"/>
    <property type="project" value="InterPro"/>
</dbReference>
<dbReference type="PRINTS" id="PR01320">
    <property type="entry name" value="KIRCHANNEL"/>
</dbReference>
<evidence type="ECO:0000256" key="15">
    <source>
        <dbReference type="ARBA" id="ARBA00076077"/>
    </source>
</evidence>
<keyword evidence="9 19" id="KW-0472">Membrane</keyword>
<evidence type="ECO:0000256" key="5">
    <source>
        <dbReference type="ARBA" id="ARBA00022882"/>
    </source>
</evidence>
<feature type="transmembrane region" description="Helical" evidence="19">
    <location>
        <begin position="464"/>
        <end position="487"/>
    </location>
</feature>
<dbReference type="InterPro" id="IPR016449">
    <property type="entry name" value="K_chnl_inward-rec_Kir"/>
</dbReference>
<keyword evidence="23" id="KW-1185">Reference proteome</keyword>
<comment type="catalytic activity">
    <reaction evidence="11">
        <text>K(+)(in) = K(+)(out)</text>
        <dbReference type="Rhea" id="RHEA:29463"/>
        <dbReference type="ChEBI" id="CHEBI:29103"/>
    </reaction>
</comment>
<dbReference type="GO" id="GO:0034765">
    <property type="term" value="P:regulation of monoatomic ion transmembrane transport"/>
    <property type="evidence" value="ECO:0007669"/>
    <property type="project" value="TreeGrafter"/>
</dbReference>
<dbReference type="FunFam" id="2.60.40.1400:FF:000001">
    <property type="entry name" value="G protein-activated inward rectifier potassium channel 2"/>
    <property type="match status" value="1"/>
</dbReference>
<comment type="caution">
    <text evidence="22">The sequence shown here is derived from an EMBL/GenBank/DDBJ whole genome shotgun (WGS) entry which is preliminary data.</text>
</comment>
<evidence type="ECO:0000256" key="14">
    <source>
        <dbReference type="ARBA" id="ARBA00072191"/>
    </source>
</evidence>
<evidence type="ECO:0000256" key="6">
    <source>
        <dbReference type="ARBA" id="ARBA00022958"/>
    </source>
</evidence>
<comment type="subcellular location">
    <subcellularLocation>
        <location evidence="1 17">Membrane</location>
        <topology evidence="1 17">Multi-pass membrane protein</topology>
    </subcellularLocation>
</comment>
<evidence type="ECO:0000256" key="13">
    <source>
        <dbReference type="ARBA" id="ARBA00062687"/>
    </source>
</evidence>
<dbReference type="Gene3D" id="1.10.287.70">
    <property type="match status" value="1"/>
</dbReference>
<evidence type="ECO:0000313" key="22">
    <source>
        <dbReference type="EMBL" id="GCB73759.1"/>
    </source>
</evidence>
<evidence type="ECO:0000256" key="7">
    <source>
        <dbReference type="ARBA" id="ARBA00022989"/>
    </source>
</evidence>
<dbReference type="GO" id="GO:1990573">
    <property type="term" value="P:potassium ion import across plasma membrane"/>
    <property type="evidence" value="ECO:0007669"/>
    <property type="project" value="TreeGrafter"/>
</dbReference>
<name>A0A401PKV5_SCYTO</name>
<evidence type="ECO:0000313" key="23">
    <source>
        <dbReference type="Proteomes" id="UP000288216"/>
    </source>
</evidence>
<dbReference type="Proteomes" id="UP000288216">
    <property type="component" value="Unassembled WGS sequence"/>
</dbReference>
<dbReference type="InterPro" id="IPR014756">
    <property type="entry name" value="Ig_E-set"/>
</dbReference>
<sequence length="717" mass="81312">MEEGEESVLESDSTEKTVGLQTSALREKRTEKEQMEMLKILHQGGKQIQLVAEDFVNAKEIVQVNPSNKEGKLGAGISGVLAHRFNQELPQGMDEEITERGETSPTLYVSSCKRVRDIMKTTTMSCSMDLYRANEVCAYHRISSLPTNYKERKRHRNSIPPAQTLRGSHMLAYLPRISMDRGQYGTFSVKPETKLIATLEDIPKSPSHSNPSTSGRTSIISNIKPLVGWKNCETQTTNDVSALRFASSPTINCPLLAPNSNTKQRLSVSIDVDEHPRHRRVLTSGTASQNSQTKWYPRHAGSLSNLPNHTQNLRASARSALSVPGSPKQRCKLTNDNRQLFNIAYQQKRQRYVLKDGKCQVNLGHIEEKHKFLFDIFTTIVDLKFRWFLVIFMMCYIITWMTFGILYFLDAYLRDDINHVGESDWKPCLDNVDGFISALLLSIESQRTIGYGTRMVTSNCPEGVILLIAQCIVGSMIDAMMVGCVFVKISRPKKWAETLKFSQHAVISHRGDRLCLMFRIGDLRESHMVDAKLRAKLIKSRQTKEGEFIPLDQTEINLGYDTGKDRLFLVEPQTISHTINDSSPFWEMCAESMKREQFEIIVILEGIVESTGMPCQARTSYKEDEILWGHRFESCITLEKGAFRVDCTKFEKSFEVQMSLGSAKDMQEAKEKEKSYLPSLSLYWDNLNHSCAKELGHCLTGNCNITEESNMEDAESD</sequence>
<comment type="subunit">
    <text evidence="13">Associates with KCNJ3/GIRK1 to form a G-protein-activated heteromultimer pore-forming unit. Interacts (via PDZ-binding motif) with SNX27 (via PDZ domain); the interaction is required when endocytosed to prevent degradation in lysosomes and promote recycling to the plasma membrane.</text>
</comment>
<keyword evidence="2 17" id="KW-0813">Transport</keyword>
<dbReference type="PANTHER" id="PTHR11767:SF116">
    <property type="entry name" value="G PROTEIN-ACTIVATED INWARD RECTIFIER POTASSIUM CHANNEL 4"/>
    <property type="match status" value="1"/>
</dbReference>
<evidence type="ECO:0000256" key="16">
    <source>
        <dbReference type="ARBA" id="ARBA00081071"/>
    </source>
</evidence>
<evidence type="ECO:0000256" key="12">
    <source>
        <dbReference type="ARBA" id="ARBA00061604"/>
    </source>
</evidence>
<dbReference type="AlphaFoldDB" id="A0A401PKV5"/>
<evidence type="ECO:0000259" key="20">
    <source>
        <dbReference type="Pfam" id="PF01007"/>
    </source>
</evidence>
<keyword evidence="4 17" id="KW-0812">Transmembrane</keyword>
<keyword evidence="10 17" id="KW-0407">Ion channel</keyword>
<feature type="transmembrane region" description="Helical" evidence="19">
    <location>
        <begin position="387"/>
        <end position="409"/>
    </location>
</feature>
<dbReference type="Pfam" id="PF17655">
    <property type="entry name" value="IRK_C"/>
    <property type="match status" value="1"/>
</dbReference>
<dbReference type="InterPro" id="IPR041647">
    <property type="entry name" value="IRK_C"/>
</dbReference>
<evidence type="ECO:0000256" key="18">
    <source>
        <dbReference type="SAM" id="MobiDB-lite"/>
    </source>
</evidence>
<keyword evidence="5 17" id="KW-0851">Voltage-gated channel</keyword>
<dbReference type="PANTHER" id="PTHR11767">
    <property type="entry name" value="INWARD RECTIFIER POTASSIUM CHANNEL"/>
    <property type="match status" value="1"/>
</dbReference>
<evidence type="ECO:0000256" key="11">
    <source>
        <dbReference type="ARBA" id="ARBA00034430"/>
    </source>
</evidence>
<evidence type="ECO:0000256" key="2">
    <source>
        <dbReference type="ARBA" id="ARBA00022448"/>
    </source>
</evidence>
<dbReference type="GO" id="GO:0034702">
    <property type="term" value="C:monoatomic ion channel complex"/>
    <property type="evidence" value="ECO:0007669"/>
    <property type="project" value="UniProtKB-KW"/>
</dbReference>
<feature type="domain" description="Potassium channel inwardly rectifying transmembrane" evidence="20">
    <location>
        <begin position="353"/>
        <end position="492"/>
    </location>
</feature>
<dbReference type="GO" id="GO:0005886">
    <property type="term" value="C:plasma membrane"/>
    <property type="evidence" value="ECO:0007669"/>
    <property type="project" value="TreeGrafter"/>
</dbReference>
<keyword evidence="6 17" id="KW-0630">Potassium</keyword>
<feature type="domain" description="Inward rectifier potassium channel C-terminal" evidence="21">
    <location>
        <begin position="499"/>
        <end position="670"/>
    </location>
</feature>
<evidence type="ECO:0000256" key="1">
    <source>
        <dbReference type="ARBA" id="ARBA00004141"/>
    </source>
</evidence>
<evidence type="ECO:0000256" key="9">
    <source>
        <dbReference type="ARBA" id="ARBA00023136"/>
    </source>
</evidence>
<evidence type="ECO:0000256" key="19">
    <source>
        <dbReference type="SAM" id="Phobius"/>
    </source>
</evidence>
<keyword evidence="8 17" id="KW-0406">Ion transport</keyword>
<keyword evidence="7 19" id="KW-1133">Transmembrane helix</keyword>
<reference evidence="22 23" key="1">
    <citation type="journal article" date="2018" name="Nat. Ecol. Evol.">
        <title>Shark genomes provide insights into elasmobranch evolution and the origin of vertebrates.</title>
        <authorList>
            <person name="Hara Y"/>
            <person name="Yamaguchi K"/>
            <person name="Onimaru K"/>
            <person name="Kadota M"/>
            <person name="Koyanagi M"/>
            <person name="Keeley SD"/>
            <person name="Tatsumi K"/>
            <person name="Tanaka K"/>
            <person name="Motone F"/>
            <person name="Kageyama Y"/>
            <person name="Nozu R"/>
            <person name="Adachi N"/>
            <person name="Nishimura O"/>
            <person name="Nakagawa R"/>
            <person name="Tanegashima C"/>
            <person name="Kiyatake I"/>
            <person name="Matsumoto R"/>
            <person name="Murakumo K"/>
            <person name="Nishida K"/>
            <person name="Terakita A"/>
            <person name="Kuratani S"/>
            <person name="Sato K"/>
            <person name="Hyodo S Kuraku.S."/>
        </authorList>
    </citation>
    <scope>NUCLEOTIDE SEQUENCE [LARGE SCALE GENOMIC DNA]</scope>
</reference>
<organism evidence="22 23">
    <name type="scientific">Scyliorhinus torazame</name>
    <name type="common">Cloudy catshark</name>
    <name type="synonym">Catulus torazame</name>
    <dbReference type="NCBI Taxonomy" id="75743"/>
    <lineage>
        <taxon>Eukaryota</taxon>
        <taxon>Metazoa</taxon>
        <taxon>Chordata</taxon>
        <taxon>Craniata</taxon>
        <taxon>Vertebrata</taxon>
        <taxon>Chondrichthyes</taxon>
        <taxon>Elasmobranchii</taxon>
        <taxon>Galeomorphii</taxon>
        <taxon>Galeoidea</taxon>
        <taxon>Carcharhiniformes</taxon>
        <taxon>Scyliorhinidae</taxon>
        <taxon>Scyliorhinus</taxon>
    </lineage>
</organism>
<proteinExistence type="inferred from homology"/>
<evidence type="ECO:0000256" key="10">
    <source>
        <dbReference type="ARBA" id="ARBA00023303"/>
    </source>
</evidence>
<dbReference type="EMBL" id="BFAA01000730">
    <property type="protein sequence ID" value="GCB73759.1"/>
    <property type="molecule type" value="Genomic_DNA"/>
</dbReference>
<evidence type="ECO:0000256" key="4">
    <source>
        <dbReference type="ARBA" id="ARBA00022692"/>
    </source>
</evidence>
<dbReference type="FunFam" id="1.10.287.70:FF:000019">
    <property type="entry name" value="G protein-activated inward rectifier potassium channel 1"/>
    <property type="match status" value="1"/>
</dbReference>
<dbReference type="STRING" id="75743.A0A401PKV5"/>
<evidence type="ECO:0000256" key="8">
    <source>
        <dbReference type="ARBA" id="ARBA00023065"/>
    </source>
</evidence>
<accession>A0A401PKV5</accession>
<dbReference type="OrthoDB" id="273257at2759"/>
<keyword evidence="3 17" id="KW-0633">Potassium transport</keyword>
<evidence type="ECO:0000259" key="21">
    <source>
        <dbReference type="Pfam" id="PF17655"/>
    </source>
</evidence>
<dbReference type="Gene3D" id="2.60.40.1400">
    <property type="entry name" value="G protein-activated inward rectifier potassium channel 1"/>
    <property type="match status" value="1"/>
</dbReference>
<evidence type="ECO:0000256" key="3">
    <source>
        <dbReference type="ARBA" id="ARBA00022538"/>
    </source>
</evidence>
<comment type="similarity">
    <text evidence="12">Belongs to the inward rectifier-type potassium channel (TC 1.A.2.1) family. KCNJ9 subfamily.</text>
</comment>
<protein>
    <recommendedName>
        <fullName evidence="14">G protein-activated inward rectifier potassium channel 3</fullName>
    </recommendedName>
    <alternativeName>
        <fullName evidence="16">Inward rectifier K(+) channel Kir3.3</fullName>
    </alternativeName>
    <alternativeName>
        <fullName evidence="15">Potassium channel, inwardly rectifying subfamily J member 9</fullName>
    </alternativeName>
</protein>
<dbReference type="InterPro" id="IPR013518">
    <property type="entry name" value="K_chnl_inward-rec_Kir_cyto"/>
</dbReference>
<dbReference type="SUPFAM" id="SSF81324">
    <property type="entry name" value="Voltage-gated potassium channels"/>
    <property type="match status" value="1"/>
</dbReference>
<evidence type="ECO:0000256" key="17">
    <source>
        <dbReference type="RuleBase" id="RU003822"/>
    </source>
</evidence>
<dbReference type="Pfam" id="PF01007">
    <property type="entry name" value="IRK"/>
    <property type="match status" value="1"/>
</dbReference>
<dbReference type="SUPFAM" id="SSF81296">
    <property type="entry name" value="E set domains"/>
    <property type="match status" value="1"/>
</dbReference>
<feature type="region of interest" description="Disordered" evidence="18">
    <location>
        <begin position="1"/>
        <end position="29"/>
    </location>
</feature>